<reference evidence="4 5" key="1">
    <citation type="submission" date="2019-02" db="EMBL/GenBank/DDBJ databases">
        <title>Genomic Encyclopedia of Type Strains, Phase IV (KMG-IV): sequencing the most valuable type-strain genomes for metagenomic binning, comparative biology and taxonomic classification.</title>
        <authorList>
            <person name="Goeker M."/>
        </authorList>
    </citation>
    <scope>NUCLEOTIDE SEQUENCE [LARGE SCALE GENOMIC DNA]</scope>
    <source>
        <strain evidence="4 5">DSM 23814</strain>
    </source>
</reference>
<dbReference type="GO" id="GO:0042597">
    <property type="term" value="C:periplasmic space"/>
    <property type="evidence" value="ECO:0007669"/>
    <property type="project" value="UniProtKB-SubCell"/>
</dbReference>
<sequence>MVKRALAIAGLALSLTLTQALLAEHAWAETPTFTLTFKEDGTFEPQRLEVPAGRFKINLINESKVPVEFESLPLRKEKVLGPGLSSFLVFTISKPGEYPFFDDFHQSVKGTLVVKPAQ</sequence>
<dbReference type="InterPro" id="IPR008972">
    <property type="entry name" value="Cupredoxin"/>
</dbReference>
<evidence type="ECO:0000313" key="5">
    <source>
        <dbReference type="Proteomes" id="UP000293398"/>
    </source>
</evidence>
<keyword evidence="2" id="KW-0732">Signal</keyword>
<dbReference type="SUPFAM" id="SSF49503">
    <property type="entry name" value="Cupredoxins"/>
    <property type="match status" value="1"/>
</dbReference>
<feature type="domain" description="EfeO-type cupredoxin-like" evidence="3">
    <location>
        <begin position="13"/>
        <end position="114"/>
    </location>
</feature>
<feature type="signal peptide" evidence="2">
    <location>
        <begin position="1"/>
        <end position="28"/>
    </location>
</feature>
<dbReference type="RefSeq" id="WP_128396033.1">
    <property type="nucleotide sequence ID" value="NZ_SHKO01000001.1"/>
</dbReference>
<dbReference type="Gene3D" id="2.60.40.420">
    <property type="entry name" value="Cupredoxins - blue copper proteins"/>
    <property type="match status" value="1"/>
</dbReference>
<name>A0A4Q7VR97_9BURK</name>
<protein>
    <submittedName>
        <fullName evidence="4">Plastocyanin</fullName>
    </submittedName>
</protein>
<dbReference type="Proteomes" id="UP000293398">
    <property type="component" value="Unassembled WGS sequence"/>
</dbReference>
<evidence type="ECO:0000313" key="4">
    <source>
        <dbReference type="EMBL" id="RZT99016.1"/>
    </source>
</evidence>
<evidence type="ECO:0000259" key="3">
    <source>
        <dbReference type="Pfam" id="PF13473"/>
    </source>
</evidence>
<evidence type="ECO:0000256" key="1">
    <source>
        <dbReference type="ARBA" id="ARBA00004418"/>
    </source>
</evidence>
<feature type="chain" id="PRO_5020908913" evidence="2">
    <location>
        <begin position="29"/>
        <end position="118"/>
    </location>
</feature>
<comment type="caution">
    <text evidence="4">The sequence shown here is derived from an EMBL/GenBank/DDBJ whole genome shotgun (WGS) entry which is preliminary data.</text>
</comment>
<dbReference type="OrthoDB" id="5958460at2"/>
<organism evidence="4 5">
    <name type="scientific">Advenella incenata</name>
    <dbReference type="NCBI Taxonomy" id="267800"/>
    <lineage>
        <taxon>Bacteria</taxon>
        <taxon>Pseudomonadati</taxon>
        <taxon>Pseudomonadota</taxon>
        <taxon>Betaproteobacteria</taxon>
        <taxon>Burkholderiales</taxon>
        <taxon>Alcaligenaceae</taxon>
    </lineage>
</organism>
<dbReference type="InterPro" id="IPR028096">
    <property type="entry name" value="EfeO_Cupredoxin"/>
</dbReference>
<evidence type="ECO:0000256" key="2">
    <source>
        <dbReference type="SAM" id="SignalP"/>
    </source>
</evidence>
<proteinExistence type="predicted"/>
<dbReference type="Pfam" id="PF13473">
    <property type="entry name" value="Cupredoxin_1"/>
    <property type="match status" value="1"/>
</dbReference>
<gene>
    <name evidence="4" type="ORF">EV681_0797</name>
</gene>
<dbReference type="AlphaFoldDB" id="A0A4Q7VR97"/>
<accession>A0A4Q7VR97</accession>
<comment type="subcellular location">
    <subcellularLocation>
        <location evidence="1">Periplasm</location>
    </subcellularLocation>
</comment>
<keyword evidence="5" id="KW-1185">Reference proteome</keyword>
<dbReference type="EMBL" id="SHKO01000001">
    <property type="protein sequence ID" value="RZT99016.1"/>
    <property type="molecule type" value="Genomic_DNA"/>
</dbReference>